<dbReference type="SUPFAM" id="SSF49899">
    <property type="entry name" value="Concanavalin A-like lectins/glucanases"/>
    <property type="match status" value="1"/>
</dbReference>
<accession>A0A1F6VJ65</accession>
<dbReference type="InterPro" id="IPR013320">
    <property type="entry name" value="ConA-like_dom_sf"/>
</dbReference>
<organism evidence="2 3">
    <name type="scientific">Candidatus Nomurabacteria bacterium RIFCSPHIGHO2_01_FULL_42_16</name>
    <dbReference type="NCBI Taxonomy" id="1801743"/>
    <lineage>
        <taxon>Bacteria</taxon>
        <taxon>Candidatus Nomuraibacteriota</taxon>
    </lineage>
</organism>
<evidence type="ECO:0000256" key="1">
    <source>
        <dbReference type="SAM" id="Phobius"/>
    </source>
</evidence>
<keyword evidence="1" id="KW-0472">Membrane</keyword>
<name>A0A1F6VJ65_9BACT</name>
<dbReference type="EMBL" id="MFTT01000021">
    <property type="protein sequence ID" value="OGI69683.1"/>
    <property type="molecule type" value="Genomic_DNA"/>
</dbReference>
<keyword evidence="1" id="KW-0812">Transmembrane</keyword>
<reference evidence="2 3" key="1">
    <citation type="journal article" date="2016" name="Nat. Commun.">
        <title>Thousands of microbial genomes shed light on interconnected biogeochemical processes in an aquifer system.</title>
        <authorList>
            <person name="Anantharaman K."/>
            <person name="Brown C.T."/>
            <person name="Hug L.A."/>
            <person name="Sharon I."/>
            <person name="Castelle C.J."/>
            <person name="Probst A.J."/>
            <person name="Thomas B.C."/>
            <person name="Singh A."/>
            <person name="Wilkins M.J."/>
            <person name="Karaoz U."/>
            <person name="Brodie E.L."/>
            <person name="Williams K.H."/>
            <person name="Hubbard S.S."/>
            <person name="Banfield J.F."/>
        </authorList>
    </citation>
    <scope>NUCLEOTIDE SEQUENCE [LARGE SCALE GENOMIC DNA]</scope>
</reference>
<dbReference type="AlphaFoldDB" id="A0A1F6VJ65"/>
<dbReference type="Gene3D" id="2.60.120.200">
    <property type="match status" value="1"/>
</dbReference>
<evidence type="ECO:0000313" key="3">
    <source>
        <dbReference type="Proteomes" id="UP000178059"/>
    </source>
</evidence>
<gene>
    <name evidence="2" type="ORF">A2824_03130</name>
</gene>
<sequence>MKINRSIVLKILIYLGIVAIAVSSYMQYGKPYLKELAIEGQDRTRINDLNFLNSILKVTLPAPSNAVYISLPSNDPSCANLDLPSLPAGWSYHCSNQNNYQKTNGKGWIPVDFTELSGSSFLKILPADPVNSADGLFYYAYAAGQEGWVLTSLLNSDKFLKQSAGSDGGTDLNRFEIGSDLNIWAKASGLAGHRKFNKSFNGVDDYENIGLSGLDSPGAEITIEFWAKPDEAKTTSVIIANPDDSANRINIHFPWVGNMIMWDYGDIDAGGRLTTEFKLPWYDETAHWVFISGIDGMKIYRNGEIIAENKTHSVFTKGDKTLDIGRGLPLFWKGFLGEIRIYNRVLSAKEIQLLYLLK</sequence>
<dbReference type="Pfam" id="PF13385">
    <property type="entry name" value="Laminin_G_3"/>
    <property type="match status" value="1"/>
</dbReference>
<dbReference type="STRING" id="1801743.A2824_03130"/>
<comment type="caution">
    <text evidence="2">The sequence shown here is derived from an EMBL/GenBank/DDBJ whole genome shotgun (WGS) entry which is preliminary data.</text>
</comment>
<protein>
    <recommendedName>
        <fullName evidence="4">LamG-like jellyroll fold domain-containing protein</fullName>
    </recommendedName>
</protein>
<proteinExistence type="predicted"/>
<feature type="transmembrane region" description="Helical" evidence="1">
    <location>
        <begin position="7"/>
        <end position="26"/>
    </location>
</feature>
<keyword evidence="1" id="KW-1133">Transmembrane helix</keyword>
<dbReference type="Proteomes" id="UP000178059">
    <property type="component" value="Unassembled WGS sequence"/>
</dbReference>
<evidence type="ECO:0008006" key="4">
    <source>
        <dbReference type="Google" id="ProtNLM"/>
    </source>
</evidence>
<evidence type="ECO:0000313" key="2">
    <source>
        <dbReference type="EMBL" id="OGI69683.1"/>
    </source>
</evidence>